<keyword evidence="3" id="KW-0067">ATP-binding</keyword>
<evidence type="ECO:0000259" key="2">
    <source>
        <dbReference type="Pfam" id="PF13581"/>
    </source>
</evidence>
<reference evidence="3" key="1">
    <citation type="submission" date="2021-04" db="EMBL/GenBank/DDBJ databases">
        <title>Genome seq and assembly of Streptomyces sp. RG38.</title>
        <authorList>
            <person name="Chhetri G."/>
        </authorList>
    </citation>
    <scope>NUCLEOTIDE SEQUENCE</scope>
    <source>
        <strain evidence="3">RG38</strain>
    </source>
</reference>
<dbReference type="PANTHER" id="PTHR35526">
    <property type="entry name" value="ANTI-SIGMA-F FACTOR RSBW-RELATED"/>
    <property type="match status" value="1"/>
</dbReference>
<dbReference type="Proteomes" id="UP000677875">
    <property type="component" value="Unassembled WGS sequence"/>
</dbReference>
<evidence type="ECO:0000313" key="3">
    <source>
        <dbReference type="EMBL" id="MBQ0825755.1"/>
    </source>
</evidence>
<keyword evidence="1" id="KW-0808">Transferase</keyword>
<evidence type="ECO:0000313" key="4">
    <source>
        <dbReference type="Proteomes" id="UP000677875"/>
    </source>
</evidence>
<gene>
    <name evidence="3" type="ORF">J5Y05_04410</name>
</gene>
<feature type="domain" description="Histidine kinase/HSP90-like ATPase" evidence="2">
    <location>
        <begin position="24"/>
        <end position="143"/>
    </location>
</feature>
<dbReference type="GO" id="GO:0004674">
    <property type="term" value="F:protein serine/threonine kinase activity"/>
    <property type="evidence" value="ECO:0007669"/>
    <property type="project" value="UniProtKB-KW"/>
</dbReference>
<dbReference type="PANTHER" id="PTHR35526:SF3">
    <property type="entry name" value="ANTI-SIGMA-F FACTOR RSBW"/>
    <property type="match status" value="1"/>
</dbReference>
<evidence type="ECO:0000256" key="1">
    <source>
        <dbReference type="ARBA" id="ARBA00022527"/>
    </source>
</evidence>
<comment type="caution">
    <text evidence="3">The sequence shown here is derived from an EMBL/GenBank/DDBJ whole genome shotgun (WGS) entry which is preliminary data.</text>
</comment>
<dbReference type="AlphaFoldDB" id="A0A940XJG5"/>
<organism evidence="3 4">
    <name type="scientific">Streptomyces tagetis</name>
    <dbReference type="NCBI Taxonomy" id="2820809"/>
    <lineage>
        <taxon>Bacteria</taxon>
        <taxon>Bacillati</taxon>
        <taxon>Actinomycetota</taxon>
        <taxon>Actinomycetes</taxon>
        <taxon>Kitasatosporales</taxon>
        <taxon>Streptomycetaceae</taxon>
        <taxon>Streptomyces</taxon>
    </lineage>
</organism>
<accession>A0A940XJG5</accession>
<keyword evidence="4" id="KW-1185">Reference proteome</keyword>
<dbReference type="Pfam" id="PF13581">
    <property type="entry name" value="HATPase_c_2"/>
    <property type="match status" value="1"/>
</dbReference>
<sequence length="151" mass="15902">MTAPSAPRPPVTVRMFRQRFSSTPFGARLARHLVAVQLDVWGIPHGSALSDTAAVIVGELAANAVTHGRVPGRDFEVCLVHTPDVPLRIEVSDSRGECRPPGVDRLVPPAPLGEAGRGLVLVAALADRWGVRDRPAGPGKTVWAEVGPDAG</sequence>
<dbReference type="GO" id="GO:0005524">
    <property type="term" value="F:ATP binding"/>
    <property type="evidence" value="ECO:0007669"/>
    <property type="project" value="UniProtKB-KW"/>
</dbReference>
<keyword evidence="1" id="KW-0723">Serine/threonine-protein kinase</keyword>
<dbReference type="InterPro" id="IPR003594">
    <property type="entry name" value="HATPase_dom"/>
</dbReference>
<keyword evidence="1" id="KW-0418">Kinase</keyword>
<dbReference type="RefSeq" id="WP_210868400.1">
    <property type="nucleotide sequence ID" value="NZ_JAGPNL010000001.1"/>
</dbReference>
<protein>
    <submittedName>
        <fullName evidence="3">ATP-binding protein</fullName>
    </submittedName>
</protein>
<proteinExistence type="predicted"/>
<dbReference type="CDD" id="cd16936">
    <property type="entry name" value="HATPase_RsbW-like"/>
    <property type="match status" value="1"/>
</dbReference>
<keyword evidence="3" id="KW-0547">Nucleotide-binding</keyword>
<dbReference type="InterPro" id="IPR036890">
    <property type="entry name" value="HATPase_C_sf"/>
</dbReference>
<dbReference type="InterPro" id="IPR050267">
    <property type="entry name" value="Anti-sigma-factor_SerPK"/>
</dbReference>
<dbReference type="SUPFAM" id="SSF55874">
    <property type="entry name" value="ATPase domain of HSP90 chaperone/DNA topoisomerase II/histidine kinase"/>
    <property type="match status" value="1"/>
</dbReference>
<dbReference type="EMBL" id="JAGPNL010000001">
    <property type="protein sequence ID" value="MBQ0825755.1"/>
    <property type="molecule type" value="Genomic_DNA"/>
</dbReference>
<name>A0A940XJG5_9ACTN</name>
<dbReference type="Gene3D" id="3.30.565.10">
    <property type="entry name" value="Histidine kinase-like ATPase, C-terminal domain"/>
    <property type="match status" value="1"/>
</dbReference>